<dbReference type="GO" id="GO:0043161">
    <property type="term" value="P:proteasome-mediated ubiquitin-dependent protein catabolic process"/>
    <property type="evidence" value="ECO:0000318"/>
    <property type="project" value="GO_Central"/>
</dbReference>
<dbReference type="PANTHER" id="PTHR24104:SF57">
    <property type="entry name" value="BEE-MILK PROTEIN"/>
    <property type="match status" value="1"/>
</dbReference>
<dbReference type="InterPro" id="IPR011042">
    <property type="entry name" value="6-blade_b-propeller_TolB-like"/>
</dbReference>
<name>F7BPN8_CIOIN</name>
<organism evidence="4 5">
    <name type="scientific">Ciona intestinalis</name>
    <name type="common">Transparent sea squirt</name>
    <name type="synonym">Ascidia intestinalis</name>
    <dbReference type="NCBI Taxonomy" id="7719"/>
    <lineage>
        <taxon>Eukaryota</taxon>
        <taxon>Metazoa</taxon>
        <taxon>Chordata</taxon>
        <taxon>Tunicata</taxon>
        <taxon>Ascidiacea</taxon>
        <taxon>Phlebobranchia</taxon>
        <taxon>Cionidae</taxon>
        <taxon>Ciona</taxon>
    </lineage>
</organism>
<feature type="repeat" description="NHL" evidence="2">
    <location>
        <begin position="279"/>
        <end position="306"/>
    </location>
</feature>
<feature type="compositionally biased region" description="Polar residues" evidence="3">
    <location>
        <begin position="101"/>
        <end position="113"/>
    </location>
</feature>
<evidence type="ECO:0000256" key="2">
    <source>
        <dbReference type="PROSITE-ProRule" id="PRU00504"/>
    </source>
</evidence>
<dbReference type="SUPFAM" id="SSF101898">
    <property type="entry name" value="NHL repeat"/>
    <property type="match status" value="1"/>
</dbReference>
<accession>F7BPN8</accession>
<evidence type="ECO:0000256" key="3">
    <source>
        <dbReference type="SAM" id="MobiDB-lite"/>
    </source>
</evidence>
<evidence type="ECO:0000313" key="4">
    <source>
        <dbReference type="Ensembl" id="ENSCINP00000010936.1"/>
    </source>
</evidence>
<reference evidence="5" key="1">
    <citation type="journal article" date="2002" name="Science">
        <title>The draft genome of Ciona intestinalis: insights into chordate and vertebrate origins.</title>
        <authorList>
            <person name="Dehal P."/>
            <person name="Satou Y."/>
            <person name="Campbell R.K."/>
            <person name="Chapman J."/>
            <person name="Degnan B."/>
            <person name="De Tomaso A."/>
            <person name="Davidson B."/>
            <person name="Di Gregorio A."/>
            <person name="Gelpke M."/>
            <person name="Goodstein D.M."/>
            <person name="Harafuji N."/>
            <person name="Hastings K.E."/>
            <person name="Ho I."/>
            <person name="Hotta K."/>
            <person name="Huang W."/>
            <person name="Kawashima T."/>
            <person name="Lemaire P."/>
            <person name="Martinez D."/>
            <person name="Meinertzhagen I.A."/>
            <person name="Necula S."/>
            <person name="Nonaka M."/>
            <person name="Putnam N."/>
            <person name="Rash S."/>
            <person name="Saiga H."/>
            <person name="Satake M."/>
            <person name="Terry A."/>
            <person name="Yamada L."/>
            <person name="Wang H.G."/>
            <person name="Awazu S."/>
            <person name="Azumi K."/>
            <person name="Boore J."/>
            <person name="Branno M."/>
            <person name="Chin-Bow S."/>
            <person name="DeSantis R."/>
            <person name="Doyle S."/>
            <person name="Francino P."/>
            <person name="Keys D.N."/>
            <person name="Haga S."/>
            <person name="Hayashi H."/>
            <person name="Hino K."/>
            <person name="Imai K.S."/>
            <person name="Inaba K."/>
            <person name="Kano S."/>
            <person name="Kobayashi K."/>
            <person name="Kobayashi M."/>
            <person name="Lee B.I."/>
            <person name="Makabe K.W."/>
            <person name="Manohar C."/>
            <person name="Matassi G."/>
            <person name="Medina M."/>
            <person name="Mochizuki Y."/>
            <person name="Mount S."/>
            <person name="Morishita T."/>
            <person name="Miura S."/>
            <person name="Nakayama A."/>
            <person name="Nishizaka S."/>
            <person name="Nomoto H."/>
            <person name="Ohta F."/>
            <person name="Oishi K."/>
            <person name="Rigoutsos I."/>
            <person name="Sano M."/>
            <person name="Sasaki A."/>
            <person name="Sasakura Y."/>
            <person name="Shoguchi E."/>
            <person name="Shin-i T."/>
            <person name="Spagnuolo A."/>
            <person name="Stainier D."/>
            <person name="Suzuki M.M."/>
            <person name="Tassy O."/>
            <person name="Takatori N."/>
            <person name="Tokuoka M."/>
            <person name="Yagi K."/>
            <person name="Yoshizaki F."/>
            <person name="Wada S."/>
            <person name="Zhang C."/>
            <person name="Hyatt P.D."/>
            <person name="Larimer F."/>
            <person name="Detter C."/>
            <person name="Doggett N."/>
            <person name="Glavina T."/>
            <person name="Hawkins T."/>
            <person name="Richardson P."/>
            <person name="Lucas S."/>
            <person name="Kohara Y."/>
            <person name="Levine M."/>
            <person name="Satoh N."/>
            <person name="Rokhsar D.S."/>
        </authorList>
    </citation>
    <scope>NUCLEOTIDE SEQUENCE [LARGE SCALE GENOMIC DNA]</scope>
</reference>
<evidence type="ECO:0000256" key="1">
    <source>
        <dbReference type="ARBA" id="ARBA00022737"/>
    </source>
</evidence>
<reference evidence="4" key="2">
    <citation type="journal article" date="2008" name="Genome Biol.">
        <title>Improved genome assembly and evidence-based global gene model set for the chordate Ciona intestinalis: new insight into intron and operon populations.</title>
        <authorList>
            <person name="Satou Y."/>
            <person name="Mineta K."/>
            <person name="Ogasawara M."/>
            <person name="Sasakura Y."/>
            <person name="Shoguchi E."/>
            <person name="Ueno K."/>
            <person name="Yamada L."/>
            <person name="Matsumoto J."/>
            <person name="Wasserscheid J."/>
            <person name="Dewar K."/>
            <person name="Wiley G.B."/>
            <person name="Macmil S.L."/>
            <person name="Roe B.A."/>
            <person name="Zeller R.W."/>
            <person name="Hastings K.E."/>
            <person name="Lemaire P."/>
            <person name="Lindquist E."/>
            <person name="Endo T."/>
            <person name="Hotta K."/>
            <person name="Inaba K."/>
        </authorList>
    </citation>
    <scope>NUCLEOTIDE SEQUENCE [LARGE SCALE GENOMIC DNA]</scope>
    <source>
        <strain evidence="4">wild type</strain>
    </source>
</reference>
<keyword evidence="5" id="KW-1185">Reference proteome</keyword>
<keyword evidence="1" id="KW-0677">Repeat</keyword>
<dbReference type="InterPro" id="IPR001258">
    <property type="entry name" value="NHL_repeat"/>
</dbReference>
<dbReference type="GO" id="GO:0061630">
    <property type="term" value="F:ubiquitin protein ligase activity"/>
    <property type="evidence" value="ECO:0000318"/>
    <property type="project" value="GO_Central"/>
</dbReference>
<dbReference type="Proteomes" id="UP000008144">
    <property type="component" value="Chromosome 1"/>
</dbReference>
<protein>
    <submittedName>
        <fullName evidence="4">Uncharacterized protein</fullName>
    </submittedName>
</protein>
<reference evidence="4" key="4">
    <citation type="submission" date="2025-09" db="UniProtKB">
        <authorList>
            <consortium name="Ensembl"/>
        </authorList>
    </citation>
    <scope>IDENTIFICATION</scope>
</reference>
<dbReference type="InParanoid" id="F7BPN8"/>
<evidence type="ECO:0000313" key="5">
    <source>
        <dbReference type="Proteomes" id="UP000008144"/>
    </source>
</evidence>
<dbReference type="InterPro" id="IPR050952">
    <property type="entry name" value="TRIM-NHL_E3_ligases"/>
</dbReference>
<dbReference type="HOGENOM" id="CLU_791179_0_0_1"/>
<dbReference type="Ensembl" id="ENSCINT00000010936.1">
    <property type="protein sequence ID" value="ENSCINP00000010936.1"/>
    <property type="gene ID" value="ENSCING00000005321.1"/>
</dbReference>
<feature type="region of interest" description="Disordered" evidence="3">
    <location>
        <begin position="93"/>
        <end position="113"/>
    </location>
</feature>
<dbReference type="GO" id="GO:0000209">
    <property type="term" value="P:protein polyubiquitination"/>
    <property type="evidence" value="ECO:0000318"/>
    <property type="project" value="GO_Central"/>
</dbReference>
<dbReference type="Pfam" id="PF01436">
    <property type="entry name" value="NHL"/>
    <property type="match status" value="1"/>
</dbReference>
<dbReference type="Gene3D" id="2.120.10.30">
    <property type="entry name" value="TolB, C-terminal domain"/>
    <property type="match status" value="2"/>
</dbReference>
<reference evidence="4" key="3">
    <citation type="submission" date="2025-08" db="UniProtKB">
        <authorList>
            <consortium name="Ensembl"/>
        </authorList>
    </citation>
    <scope>IDENTIFICATION</scope>
</reference>
<dbReference type="OMA" id="FRTCEEC"/>
<dbReference type="PROSITE" id="PS51125">
    <property type="entry name" value="NHL"/>
    <property type="match status" value="1"/>
</dbReference>
<dbReference type="AlphaFoldDB" id="F7BPN8"/>
<sequence length="351" mass="39458">SFGTPTWPRYGRGLTSTHDGKAVAVCHLNEVCVYSLKGEVIQRFGNEYFSCCWGITCNNDGNYVITESKRGVVYVVDACGRVLREIGARNIEKNRKPSIKPTKQQPGQDPRTFTNQVKLSAPRYVATNYKNQIIVTDTGQKKPFVLNYDGKVCLEIGGSVAPGCQLCKGDISPSIQDHDVTEASSEYSIFDQPLDASTEHIIPQKRGRLHRCFSYVIRKLTRKSRKRRDTVQNIADFTTPIVKENTRSSYPREVLPSIQDSNDDEISFRTCEECGVVDPRGVCIDDQNNILIADKAQHRVSLFTPKGEFMRHVLTYADDVFEPRILCVINHKTLAVADGTLKIKLFNFNAV</sequence>
<dbReference type="EMBL" id="EAAA01000141">
    <property type="status" value="NOT_ANNOTATED_CDS"/>
    <property type="molecule type" value="Genomic_DNA"/>
</dbReference>
<dbReference type="PANTHER" id="PTHR24104">
    <property type="entry name" value="E3 UBIQUITIN-PROTEIN LIGASE NHLRC1-RELATED"/>
    <property type="match status" value="1"/>
</dbReference>
<proteinExistence type="predicted"/>